<evidence type="ECO:0000313" key="2">
    <source>
        <dbReference type="Proteomes" id="UP001607302"/>
    </source>
</evidence>
<reference evidence="1 2" key="1">
    <citation type="journal article" date="2024" name="Ann. Entomol. Soc. Am.">
        <title>Genomic analyses of the southern and eastern yellowjacket wasps (Hymenoptera: Vespidae) reveal evolutionary signatures of social life.</title>
        <authorList>
            <person name="Catto M.A."/>
            <person name="Caine P.B."/>
            <person name="Orr S.E."/>
            <person name="Hunt B.G."/>
            <person name="Goodisman M.A.D."/>
        </authorList>
    </citation>
    <scope>NUCLEOTIDE SEQUENCE [LARGE SCALE GENOMIC DNA]</scope>
    <source>
        <strain evidence="1">233</strain>
        <tissue evidence="1">Head and thorax</tissue>
    </source>
</reference>
<sequence length="100" mass="11959">MECSDIEDDELYQHEESELEKNQNIRIMIMILQAKRRARVFSSSKDENEKIQYYQIEIATIGISWEKIKKVSSAEKLSLHNIFKEIFCPIRYTNKNIMKN</sequence>
<protein>
    <submittedName>
        <fullName evidence="1">Uncharacterized protein</fullName>
    </submittedName>
</protein>
<accession>A0ABD1ZXW9</accession>
<keyword evidence="2" id="KW-1185">Reference proteome</keyword>
<evidence type="ECO:0000313" key="1">
    <source>
        <dbReference type="EMBL" id="KAL2713219.1"/>
    </source>
</evidence>
<gene>
    <name evidence="1" type="ORF">V1478_016917</name>
</gene>
<name>A0ABD1ZXW9_VESSQ</name>
<dbReference type="EMBL" id="JAUDFV010000158">
    <property type="protein sequence ID" value="KAL2713219.1"/>
    <property type="molecule type" value="Genomic_DNA"/>
</dbReference>
<dbReference type="AlphaFoldDB" id="A0ABD1ZXW9"/>
<organism evidence="1 2">
    <name type="scientific">Vespula squamosa</name>
    <name type="common">Southern yellow jacket</name>
    <name type="synonym">Wasp</name>
    <dbReference type="NCBI Taxonomy" id="30214"/>
    <lineage>
        <taxon>Eukaryota</taxon>
        <taxon>Metazoa</taxon>
        <taxon>Ecdysozoa</taxon>
        <taxon>Arthropoda</taxon>
        <taxon>Hexapoda</taxon>
        <taxon>Insecta</taxon>
        <taxon>Pterygota</taxon>
        <taxon>Neoptera</taxon>
        <taxon>Endopterygota</taxon>
        <taxon>Hymenoptera</taxon>
        <taxon>Apocrita</taxon>
        <taxon>Aculeata</taxon>
        <taxon>Vespoidea</taxon>
        <taxon>Vespidae</taxon>
        <taxon>Vespinae</taxon>
        <taxon>Vespula</taxon>
    </lineage>
</organism>
<proteinExistence type="predicted"/>
<comment type="caution">
    <text evidence="1">The sequence shown here is derived from an EMBL/GenBank/DDBJ whole genome shotgun (WGS) entry which is preliminary data.</text>
</comment>
<dbReference type="Proteomes" id="UP001607302">
    <property type="component" value="Unassembled WGS sequence"/>
</dbReference>